<evidence type="ECO:0000256" key="7">
    <source>
        <dbReference type="RuleBase" id="RU004156"/>
    </source>
</evidence>
<evidence type="ECO:0000256" key="4">
    <source>
        <dbReference type="ARBA" id="ARBA00023251"/>
    </source>
</evidence>
<dbReference type="InterPro" id="IPR023213">
    <property type="entry name" value="CAT-like_dom_sf"/>
</dbReference>
<dbReference type="RefSeq" id="WP_320314706.1">
    <property type="nucleotide sequence ID" value="NZ_JAVIKH010000033.1"/>
</dbReference>
<evidence type="ECO:0000256" key="5">
    <source>
        <dbReference type="ARBA" id="ARBA00023315"/>
    </source>
</evidence>
<evidence type="ECO:0000256" key="6">
    <source>
        <dbReference type="RuleBase" id="RU000503"/>
    </source>
</evidence>
<keyword evidence="3 6" id="KW-0808">Transferase</keyword>
<dbReference type="SUPFAM" id="SSF52777">
    <property type="entry name" value="CoA-dependent acyltransferases"/>
    <property type="match status" value="1"/>
</dbReference>
<comment type="catalytic activity">
    <reaction evidence="6">
        <text>chloramphenicol + acetyl-CoA = chloramphenicol 3-acetate + CoA</text>
        <dbReference type="Rhea" id="RHEA:18421"/>
        <dbReference type="ChEBI" id="CHEBI:16730"/>
        <dbReference type="ChEBI" id="CHEBI:17698"/>
        <dbReference type="ChEBI" id="CHEBI:57287"/>
        <dbReference type="ChEBI" id="CHEBI:57288"/>
        <dbReference type="EC" id="2.3.1.28"/>
    </reaction>
</comment>
<dbReference type="Proteomes" id="UP001279681">
    <property type="component" value="Unassembled WGS sequence"/>
</dbReference>
<evidence type="ECO:0000256" key="2">
    <source>
        <dbReference type="ARBA" id="ARBA00010571"/>
    </source>
</evidence>
<dbReference type="InterPro" id="IPR018372">
    <property type="entry name" value="Chloramphenicol_AcTrfase_AS"/>
</dbReference>
<dbReference type="EC" id="2.3.1.28" evidence="6"/>
<dbReference type="PROSITE" id="PS00100">
    <property type="entry name" value="CAT"/>
    <property type="match status" value="1"/>
</dbReference>
<gene>
    <name evidence="8" type="primary">catA</name>
    <name evidence="8" type="ORF">RFV38_12845</name>
</gene>
<accession>A0ABU4WCW2</accession>
<dbReference type="NCBIfam" id="NF000491">
    <property type="entry name" value="chloram_CatA"/>
    <property type="match status" value="1"/>
</dbReference>
<comment type="caution">
    <text evidence="8">The sequence shown here is derived from an EMBL/GenBank/DDBJ whole genome shotgun (WGS) entry which is preliminary data.</text>
</comment>
<organism evidence="8 9">
    <name type="scientific">Candidatus Cetobacterium colombiensis</name>
    <dbReference type="NCBI Taxonomy" id="3073100"/>
    <lineage>
        <taxon>Bacteria</taxon>
        <taxon>Fusobacteriati</taxon>
        <taxon>Fusobacteriota</taxon>
        <taxon>Fusobacteriia</taxon>
        <taxon>Fusobacteriales</taxon>
        <taxon>Fusobacteriaceae</taxon>
        <taxon>Cetobacterium</taxon>
    </lineage>
</organism>
<sequence length="213" mass="25232">MFFKKIDIKNWKRKEYYEHFSKDIPCTVSLTTKIDITNIKELNLKIYPALIFALTKTVNEFEEFRINKNSNGVLGVYETLYPCYTYLKEGNDLFTNLWSDCINFYSEFYNSYVLDIAKFGDSTKMIGKENPPENSFPVSMIPWNTFDGFNLNLKNGYDYYFPIFTFGKFYLENNKYLIPLAIQVHHAVCDGFHLCRFIDKLQEIINDKKTFLN</sequence>
<dbReference type="SMART" id="SM01059">
    <property type="entry name" value="CAT"/>
    <property type="match status" value="1"/>
</dbReference>
<dbReference type="GO" id="GO:0008811">
    <property type="term" value="F:chloramphenicol O-acetyltransferase activity"/>
    <property type="evidence" value="ECO:0007669"/>
    <property type="project" value="UniProtKB-EC"/>
</dbReference>
<comment type="function">
    <text evidence="1 6">This enzyme is an effector of chloramphenicol resistance in bacteria.</text>
</comment>
<keyword evidence="9" id="KW-1185">Reference proteome</keyword>
<dbReference type="Pfam" id="PF00302">
    <property type="entry name" value="CAT"/>
    <property type="match status" value="1"/>
</dbReference>
<dbReference type="PANTHER" id="PTHR38474">
    <property type="entry name" value="SLR0299 PROTEIN"/>
    <property type="match status" value="1"/>
</dbReference>
<reference evidence="9" key="1">
    <citation type="submission" date="2023-07" db="EMBL/GenBank/DDBJ databases">
        <authorList>
            <person name="Colorado M.A."/>
            <person name="Villamil L.M."/>
            <person name="Melo J.F."/>
            <person name="Rodriguez J.A."/>
            <person name="Ruiz R.Y."/>
        </authorList>
    </citation>
    <scope>NUCLEOTIDE SEQUENCE [LARGE SCALE GENOMIC DNA]</scope>
    <source>
        <strain evidence="9">C33</strain>
    </source>
</reference>
<comment type="similarity">
    <text evidence="2 7">Belongs to the chloramphenicol acetyltransferase family.</text>
</comment>
<evidence type="ECO:0000313" key="8">
    <source>
        <dbReference type="EMBL" id="MDX8337366.1"/>
    </source>
</evidence>
<keyword evidence="4 6" id="KW-0046">Antibiotic resistance</keyword>
<keyword evidence="5 6" id="KW-0012">Acyltransferase</keyword>
<evidence type="ECO:0000256" key="1">
    <source>
        <dbReference type="ARBA" id="ARBA00002150"/>
    </source>
</evidence>
<dbReference type="PIRSF" id="PIRSF000440">
    <property type="entry name" value="CAT"/>
    <property type="match status" value="1"/>
</dbReference>
<evidence type="ECO:0000256" key="3">
    <source>
        <dbReference type="ARBA" id="ARBA00022679"/>
    </source>
</evidence>
<dbReference type="Gene3D" id="3.30.559.10">
    <property type="entry name" value="Chloramphenicol acetyltransferase-like domain"/>
    <property type="match status" value="1"/>
</dbReference>
<evidence type="ECO:0000313" key="9">
    <source>
        <dbReference type="Proteomes" id="UP001279681"/>
    </source>
</evidence>
<dbReference type="EMBL" id="JAVIKH010000033">
    <property type="protein sequence ID" value="MDX8337366.1"/>
    <property type="molecule type" value="Genomic_DNA"/>
</dbReference>
<dbReference type="InterPro" id="IPR001707">
    <property type="entry name" value="Cmp_AcTrfase"/>
</dbReference>
<name>A0ABU4WCW2_9FUSO</name>
<protein>
    <recommendedName>
        <fullName evidence="6">Chloramphenicol acetyltransferase</fullName>
        <ecNumber evidence="6">2.3.1.28</ecNumber>
    </recommendedName>
</protein>
<proteinExistence type="inferred from homology"/>
<dbReference type="PANTHER" id="PTHR38474:SF2">
    <property type="entry name" value="CHLORAMPHENICOL ACETYLTRANSFERASE"/>
    <property type="match status" value="1"/>
</dbReference>